<protein>
    <submittedName>
        <fullName evidence="1">Uncharacterized protein</fullName>
    </submittedName>
</protein>
<sequence length="134" mass="15124">MKRTLALCLVLIACGTPQENCIARNTRDLRIVDRLIAETETNLSRGYGMESVTISHQVWVDCTPRPMPPPPDGTPPPPPPRRMCWEDRDETVQRPVAIDLAAERRKLEGLKVKRRDLARQAAPVIAQCQAQYPE</sequence>
<dbReference type="Proteomes" id="UP000010121">
    <property type="component" value="Unassembled WGS sequence"/>
</dbReference>
<comment type="caution">
    <text evidence="1">The sequence shown here is derived from an EMBL/GenBank/DDBJ whole genome shotgun (WGS) entry which is preliminary data.</text>
</comment>
<proteinExistence type="predicted"/>
<dbReference type="OrthoDB" id="7875456at2"/>
<name>C8RWL5_9RHOB</name>
<reference evidence="1 2" key="1">
    <citation type="submission" date="2009-08" db="EMBL/GenBank/DDBJ databases">
        <title>The draft genome of Rhodobacter sp. SW2.</title>
        <authorList>
            <consortium name="US DOE Joint Genome Institute (JGI-PGF)"/>
            <person name="Lucas S."/>
            <person name="Copeland A."/>
            <person name="Lapidus A."/>
            <person name="Glavina del Rio T."/>
            <person name="Tice H."/>
            <person name="Bruce D."/>
            <person name="Goodwin L."/>
            <person name="Pitluck S."/>
            <person name="Larimer F."/>
            <person name="Land M.L."/>
            <person name="Hauser L."/>
            <person name="Emerson D."/>
        </authorList>
    </citation>
    <scope>NUCLEOTIDE SEQUENCE [LARGE SCALE GENOMIC DNA]</scope>
    <source>
        <strain evidence="1 2">SW2</strain>
    </source>
</reference>
<dbReference type="STRING" id="371731.Rsw2DRAFT_0193"/>
<accession>C8RWL5</accession>
<gene>
    <name evidence="1" type="ORF">Rsw2DRAFT_0193</name>
</gene>
<keyword evidence="2" id="KW-1185">Reference proteome</keyword>
<evidence type="ECO:0000313" key="1">
    <source>
        <dbReference type="EMBL" id="EEW26958.1"/>
    </source>
</evidence>
<dbReference type="AlphaFoldDB" id="C8RWL5"/>
<dbReference type="RefSeq" id="WP_008027128.1">
    <property type="nucleotide sequence ID" value="NZ_ACYY01000001.1"/>
</dbReference>
<dbReference type="EMBL" id="ACYY01000001">
    <property type="protein sequence ID" value="EEW26958.1"/>
    <property type="molecule type" value="Genomic_DNA"/>
</dbReference>
<dbReference type="eggNOG" id="ENOG50333JZ">
    <property type="taxonomic scope" value="Bacteria"/>
</dbReference>
<organism evidence="1 2">
    <name type="scientific">Rhodobacter ferrooxidans</name>
    <dbReference type="NCBI Taxonomy" id="371731"/>
    <lineage>
        <taxon>Bacteria</taxon>
        <taxon>Pseudomonadati</taxon>
        <taxon>Pseudomonadota</taxon>
        <taxon>Alphaproteobacteria</taxon>
        <taxon>Rhodobacterales</taxon>
        <taxon>Rhodobacter group</taxon>
        <taxon>Rhodobacter</taxon>
    </lineage>
</organism>
<evidence type="ECO:0000313" key="2">
    <source>
        <dbReference type="Proteomes" id="UP000010121"/>
    </source>
</evidence>